<evidence type="ECO:0000313" key="1">
    <source>
        <dbReference type="EMBL" id="KAJ2982841.1"/>
    </source>
</evidence>
<reference evidence="1" key="1">
    <citation type="submission" date="2022-08" db="EMBL/GenBank/DDBJ databases">
        <title>Genome Sequence of Lecanicillium fungicola.</title>
        <authorList>
            <person name="Buettner E."/>
        </authorList>
    </citation>
    <scope>NUCLEOTIDE SEQUENCE</scope>
    <source>
        <strain evidence="1">Babe33</strain>
    </source>
</reference>
<protein>
    <submittedName>
        <fullName evidence="1">Uncharacterized protein</fullName>
    </submittedName>
</protein>
<dbReference type="EMBL" id="JANJQO010000055">
    <property type="protein sequence ID" value="KAJ2982841.1"/>
    <property type="molecule type" value="Genomic_DNA"/>
</dbReference>
<comment type="caution">
    <text evidence="1">The sequence shown here is derived from an EMBL/GenBank/DDBJ whole genome shotgun (WGS) entry which is preliminary data.</text>
</comment>
<gene>
    <name evidence="1" type="ORF">NQ176_g1117</name>
</gene>
<dbReference type="Proteomes" id="UP001143910">
    <property type="component" value="Unassembled WGS sequence"/>
</dbReference>
<sequence length="274" mass="29435">MAKVWFVTGSSRGLGRAIVEEALKSGAHVIATARNLESLNHLAEKFSTSNFLPLTLDVTCETDVQKAIEIGNAKFGRIDVVVNNAGYANLAAIEDINTDDFRTQMDTNFMGVVYTTKAVLPILRQQRSGHIFQVSSIGGRVGTPGLCAYQSAKWAVGGFSTILAQEMAPFGVKVTILEPGAMKTDWAGPSMKIPTISKPYEPTVGSVAEMLRNWSSKELMIPEKVAQMMIKLAGADVAPVRLLIGAEAVDYATQAAQALAESDAKWEKLSVSVI</sequence>
<evidence type="ECO:0000313" key="2">
    <source>
        <dbReference type="Proteomes" id="UP001143910"/>
    </source>
</evidence>
<organism evidence="1 2">
    <name type="scientific">Zarea fungicola</name>
    <dbReference type="NCBI Taxonomy" id="93591"/>
    <lineage>
        <taxon>Eukaryota</taxon>
        <taxon>Fungi</taxon>
        <taxon>Dikarya</taxon>
        <taxon>Ascomycota</taxon>
        <taxon>Pezizomycotina</taxon>
        <taxon>Sordariomycetes</taxon>
        <taxon>Hypocreomycetidae</taxon>
        <taxon>Hypocreales</taxon>
        <taxon>Cordycipitaceae</taxon>
        <taxon>Zarea</taxon>
    </lineage>
</organism>
<accession>A0ACC1NWH9</accession>
<proteinExistence type="predicted"/>
<keyword evidence="2" id="KW-1185">Reference proteome</keyword>
<name>A0ACC1NWH9_9HYPO</name>